<comment type="caution">
    <text evidence="2">The sequence shown here is derived from an EMBL/GenBank/DDBJ whole genome shotgun (WGS) entry which is preliminary data.</text>
</comment>
<dbReference type="Proteomes" id="UP000291838">
    <property type="component" value="Unassembled WGS sequence"/>
</dbReference>
<dbReference type="InterPro" id="IPR000182">
    <property type="entry name" value="GNAT_dom"/>
</dbReference>
<evidence type="ECO:0000313" key="3">
    <source>
        <dbReference type="Proteomes" id="UP000291838"/>
    </source>
</evidence>
<evidence type="ECO:0000313" key="2">
    <source>
        <dbReference type="EMBL" id="RYB96784.1"/>
    </source>
</evidence>
<dbReference type="Pfam" id="PF00583">
    <property type="entry name" value="Acetyltransf_1"/>
    <property type="match status" value="1"/>
</dbReference>
<dbReference type="OrthoDB" id="3767306at2"/>
<protein>
    <submittedName>
        <fullName evidence="2">GNAT family N-acetyltransferase</fullName>
    </submittedName>
</protein>
<dbReference type="EMBL" id="SDWS01000001">
    <property type="protein sequence ID" value="RYB96784.1"/>
    <property type="molecule type" value="Genomic_DNA"/>
</dbReference>
<organism evidence="2 3">
    <name type="scientific">Nocardioides glacieisoli</name>
    <dbReference type="NCBI Taxonomy" id="1168730"/>
    <lineage>
        <taxon>Bacteria</taxon>
        <taxon>Bacillati</taxon>
        <taxon>Actinomycetota</taxon>
        <taxon>Actinomycetes</taxon>
        <taxon>Propionibacteriales</taxon>
        <taxon>Nocardioidaceae</taxon>
        <taxon>Nocardioides</taxon>
    </lineage>
</organism>
<reference evidence="2 3" key="1">
    <citation type="submission" date="2019-01" db="EMBL/GenBank/DDBJ databases">
        <title>Novel species of Nocardioides.</title>
        <authorList>
            <person name="Liu Q."/>
            <person name="Xin Y.-H."/>
        </authorList>
    </citation>
    <scope>NUCLEOTIDE SEQUENCE [LARGE SCALE GENOMIC DNA]</scope>
    <source>
        <strain evidence="2 3">HLT3-15</strain>
    </source>
</reference>
<evidence type="ECO:0000259" key="1">
    <source>
        <dbReference type="PROSITE" id="PS51186"/>
    </source>
</evidence>
<feature type="domain" description="N-acetyltransferase" evidence="1">
    <location>
        <begin position="1"/>
        <end position="151"/>
    </location>
</feature>
<dbReference type="GO" id="GO:0016747">
    <property type="term" value="F:acyltransferase activity, transferring groups other than amino-acyl groups"/>
    <property type="evidence" value="ECO:0007669"/>
    <property type="project" value="InterPro"/>
</dbReference>
<proteinExistence type="predicted"/>
<sequence>MQVDDLPACEAITRAAYFEVDRATFQRSWPDPQPRSEAGRTDWLAKSRHKLTTDPGGCWVAEEDGAVVGLATSLRRELMWILCSFAVVPEAQGRGLGTLLLDAATRYGSGCLRGMFVASHDQGALHRYRKAGFDLHAQMVLWGTVARELLPAVPHVREGTAADRDLCDSLDRRTRGAAHGPDHAILAEQFRLVVVDHGSHQGYAYVSKAGGVQCLAADDRRTARILLWESLASSTPDVPVEVPRITSANQWALDVATAARLEIHPRNFLATRHLKPPTPYIPHSTFL</sequence>
<dbReference type="CDD" id="cd04301">
    <property type="entry name" value="NAT_SF"/>
    <property type="match status" value="1"/>
</dbReference>
<dbReference type="InterPro" id="IPR016181">
    <property type="entry name" value="Acyl_CoA_acyltransferase"/>
</dbReference>
<dbReference type="SUPFAM" id="SSF55729">
    <property type="entry name" value="Acyl-CoA N-acyltransferases (Nat)"/>
    <property type="match status" value="1"/>
</dbReference>
<keyword evidence="2" id="KW-0808">Transferase</keyword>
<dbReference type="Gene3D" id="3.40.630.30">
    <property type="match status" value="1"/>
</dbReference>
<dbReference type="PROSITE" id="PS51186">
    <property type="entry name" value="GNAT"/>
    <property type="match status" value="1"/>
</dbReference>
<gene>
    <name evidence="2" type="ORF">EUA06_01840</name>
</gene>
<accession>A0A4Q2S827</accession>
<keyword evidence="3" id="KW-1185">Reference proteome</keyword>
<name>A0A4Q2S827_9ACTN</name>
<dbReference type="AlphaFoldDB" id="A0A4Q2S827"/>